<dbReference type="InterPro" id="IPR023562">
    <property type="entry name" value="ClpP/TepA"/>
</dbReference>
<dbReference type="EMBL" id="BAABKG010000005">
    <property type="protein sequence ID" value="GAA5154761.1"/>
    <property type="molecule type" value="Genomic_DNA"/>
</dbReference>
<sequence>MSTDSSKEARVKAGTAPAPAVLTIPKVKANAKTLDGNRSLVALAAVDPDDAGPDPQPGAKVAEIWLYGVVGGWWFGFNAESVAKALRDLGDVDVLYVRIHSPGGYASDGIAIGNLLRNHRAKVVVVVDGLAASAASVIAIAGDEIVMCPGSQMMLHDASTYGYGNAAELRRQAEWIDGQSANYASVYAYKAGGTADQWRAVMLANDGTGTWYTAEGAVTAGLADEVGTRTATGSPPTAPEDDFDDEDEWAHAAHDLQVLEQCVHPAARAAWRGERPKPPTASAGGNTQPEGAAVVDFNDTQIAALREQVGFPADADAEAIVAAVTEALEERAEPTTSTAVPAGMKLVSATVLDDVTAKAEAGAKAATELQKLQTTAFLDRHKTKFPATSEARAKWSADFQRDPEGTEAYLAAAAPLVPTAEQGHGGSGDDAPTPTTLAEIQADEGYQSWKVS</sequence>
<organism evidence="8 9">
    <name type="scientific">Nocardioides marinquilinus</name>
    <dbReference type="NCBI Taxonomy" id="1210400"/>
    <lineage>
        <taxon>Bacteria</taxon>
        <taxon>Bacillati</taxon>
        <taxon>Actinomycetota</taxon>
        <taxon>Actinomycetes</taxon>
        <taxon>Propionibacteriales</taxon>
        <taxon>Nocardioidaceae</taxon>
        <taxon>Nocardioides</taxon>
    </lineage>
</organism>
<dbReference type="CDD" id="cd07016">
    <property type="entry name" value="S14_ClpP_1"/>
    <property type="match status" value="1"/>
</dbReference>
<accession>A0ABP9Q013</accession>
<dbReference type="RefSeq" id="WP_345462648.1">
    <property type="nucleotide sequence ID" value="NZ_BAABKG010000005.1"/>
</dbReference>
<dbReference type="PRINTS" id="PR00127">
    <property type="entry name" value="CLPPROTEASEP"/>
</dbReference>
<evidence type="ECO:0000256" key="7">
    <source>
        <dbReference type="SAM" id="MobiDB-lite"/>
    </source>
</evidence>
<evidence type="ECO:0000256" key="1">
    <source>
        <dbReference type="ARBA" id="ARBA00007039"/>
    </source>
</evidence>
<comment type="caution">
    <text evidence="8">The sequence shown here is derived from an EMBL/GenBank/DDBJ whole genome shotgun (WGS) entry which is preliminary data.</text>
</comment>
<evidence type="ECO:0000313" key="8">
    <source>
        <dbReference type="EMBL" id="GAA5154761.1"/>
    </source>
</evidence>
<evidence type="ECO:0000313" key="9">
    <source>
        <dbReference type="Proteomes" id="UP001500221"/>
    </source>
</evidence>
<reference evidence="9" key="1">
    <citation type="journal article" date="2019" name="Int. J. Syst. Evol. Microbiol.">
        <title>The Global Catalogue of Microorganisms (GCM) 10K type strain sequencing project: providing services to taxonomists for standard genome sequencing and annotation.</title>
        <authorList>
            <consortium name="The Broad Institute Genomics Platform"/>
            <consortium name="The Broad Institute Genome Sequencing Center for Infectious Disease"/>
            <person name="Wu L."/>
            <person name="Ma J."/>
        </authorList>
    </citation>
    <scope>NUCLEOTIDE SEQUENCE [LARGE SCALE GENOMIC DNA]</scope>
    <source>
        <strain evidence="9">JCM 18459</strain>
    </source>
</reference>
<evidence type="ECO:0000256" key="2">
    <source>
        <dbReference type="ARBA" id="ARBA00022490"/>
    </source>
</evidence>
<name>A0ABP9Q013_9ACTN</name>
<keyword evidence="3 8" id="KW-0645">Protease</keyword>
<dbReference type="InterPro" id="IPR029045">
    <property type="entry name" value="ClpP/crotonase-like_dom_sf"/>
</dbReference>
<dbReference type="GO" id="GO:0008233">
    <property type="term" value="F:peptidase activity"/>
    <property type="evidence" value="ECO:0007669"/>
    <property type="project" value="UniProtKB-KW"/>
</dbReference>
<evidence type="ECO:0000256" key="4">
    <source>
        <dbReference type="ARBA" id="ARBA00022801"/>
    </source>
</evidence>
<gene>
    <name evidence="8" type="ORF">GCM10023340_38830</name>
</gene>
<dbReference type="NCBIfam" id="NF045542">
    <property type="entry name" value="Clp_rel_HeadMat"/>
    <property type="match status" value="1"/>
</dbReference>
<dbReference type="Pfam" id="PF00574">
    <property type="entry name" value="CLP_protease"/>
    <property type="match status" value="1"/>
</dbReference>
<evidence type="ECO:0000256" key="5">
    <source>
        <dbReference type="ARBA" id="ARBA00022825"/>
    </source>
</evidence>
<evidence type="ECO:0000256" key="6">
    <source>
        <dbReference type="RuleBase" id="RU003567"/>
    </source>
</evidence>
<dbReference type="SUPFAM" id="SSF52096">
    <property type="entry name" value="ClpP/crotonase"/>
    <property type="match status" value="1"/>
</dbReference>
<dbReference type="Gene3D" id="3.90.226.10">
    <property type="entry name" value="2-enoyl-CoA Hydratase, Chain A, domain 1"/>
    <property type="match status" value="1"/>
</dbReference>
<protein>
    <recommendedName>
        <fullName evidence="6">ATP-dependent Clp protease proteolytic subunit</fullName>
    </recommendedName>
</protein>
<keyword evidence="5" id="KW-0720">Serine protease</keyword>
<keyword evidence="9" id="KW-1185">Reference proteome</keyword>
<feature type="region of interest" description="Disordered" evidence="7">
    <location>
        <begin position="413"/>
        <end position="452"/>
    </location>
</feature>
<keyword evidence="2" id="KW-0963">Cytoplasm</keyword>
<dbReference type="Proteomes" id="UP001500221">
    <property type="component" value="Unassembled WGS sequence"/>
</dbReference>
<dbReference type="GO" id="GO:0006508">
    <property type="term" value="P:proteolysis"/>
    <property type="evidence" value="ECO:0007669"/>
    <property type="project" value="UniProtKB-KW"/>
</dbReference>
<evidence type="ECO:0000256" key="3">
    <source>
        <dbReference type="ARBA" id="ARBA00022670"/>
    </source>
</evidence>
<proteinExistence type="inferred from homology"/>
<keyword evidence="4" id="KW-0378">Hydrolase</keyword>
<feature type="region of interest" description="Disordered" evidence="7">
    <location>
        <begin position="270"/>
        <end position="291"/>
    </location>
</feature>
<dbReference type="InterPro" id="IPR001907">
    <property type="entry name" value="ClpP"/>
</dbReference>
<comment type="similarity">
    <text evidence="1 6">Belongs to the peptidase S14 family.</text>
</comment>
<dbReference type="PANTHER" id="PTHR10381">
    <property type="entry name" value="ATP-DEPENDENT CLP PROTEASE PROTEOLYTIC SUBUNIT"/>
    <property type="match status" value="1"/>
</dbReference>
<dbReference type="PANTHER" id="PTHR10381:SF70">
    <property type="entry name" value="ATP-DEPENDENT CLP PROTEASE PROTEOLYTIC SUBUNIT"/>
    <property type="match status" value="1"/>
</dbReference>